<reference evidence="2" key="1">
    <citation type="journal article" date="2022" name="Mol. Ecol. Resour.">
        <title>The genomes of chicory, endive, great burdock and yacon provide insights into Asteraceae palaeo-polyploidization history and plant inulin production.</title>
        <authorList>
            <person name="Fan W."/>
            <person name="Wang S."/>
            <person name="Wang H."/>
            <person name="Wang A."/>
            <person name="Jiang F."/>
            <person name="Liu H."/>
            <person name="Zhao H."/>
            <person name="Xu D."/>
            <person name="Zhang Y."/>
        </authorList>
    </citation>
    <scope>NUCLEOTIDE SEQUENCE [LARGE SCALE GENOMIC DNA]</scope>
    <source>
        <strain evidence="2">cv. Punajuju</strain>
    </source>
</reference>
<gene>
    <name evidence="1" type="ORF">L2E82_18317</name>
</gene>
<name>A0ACB9F949_CICIN</name>
<evidence type="ECO:0000313" key="2">
    <source>
        <dbReference type="Proteomes" id="UP001055811"/>
    </source>
</evidence>
<evidence type="ECO:0000313" key="1">
    <source>
        <dbReference type="EMBL" id="KAI3767888.1"/>
    </source>
</evidence>
<dbReference type="Proteomes" id="UP001055811">
    <property type="component" value="Linkage Group LG03"/>
</dbReference>
<accession>A0ACB9F949</accession>
<protein>
    <submittedName>
        <fullName evidence="1">Uncharacterized protein</fullName>
    </submittedName>
</protein>
<reference evidence="1 2" key="2">
    <citation type="journal article" date="2022" name="Mol. Ecol. Resour.">
        <title>The genomes of chicory, endive, great burdock and yacon provide insights into Asteraceae paleo-polyploidization history and plant inulin production.</title>
        <authorList>
            <person name="Fan W."/>
            <person name="Wang S."/>
            <person name="Wang H."/>
            <person name="Wang A."/>
            <person name="Jiang F."/>
            <person name="Liu H."/>
            <person name="Zhao H."/>
            <person name="Xu D."/>
            <person name="Zhang Y."/>
        </authorList>
    </citation>
    <scope>NUCLEOTIDE SEQUENCE [LARGE SCALE GENOMIC DNA]</scope>
    <source>
        <strain evidence="2">cv. Punajuju</strain>
        <tissue evidence="1">Leaves</tissue>
    </source>
</reference>
<dbReference type="EMBL" id="CM042011">
    <property type="protein sequence ID" value="KAI3767888.1"/>
    <property type="molecule type" value="Genomic_DNA"/>
</dbReference>
<keyword evidence="2" id="KW-1185">Reference proteome</keyword>
<comment type="caution">
    <text evidence="1">The sequence shown here is derived from an EMBL/GenBank/DDBJ whole genome shotgun (WGS) entry which is preliminary data.</text>
</comment>
<organism evidence="1 2">
    <name type="scientific">Cichorium intybus</name>
    <name type="common">Chicory</name>
    <dbReference type="NCBI Taxonomy" id="13427"/>
    <lineage>
        <taxon>Eukaryota</taxon>
        <taxon>Viridiplantae</taxon>
        <taxon>Streptophyta</taxon>
        <taxon>Embryophyta</taxon>
        <taxon>Tracheophyta</taxon>
        <taxon>Spermatophyta</taxon>
        <taxon>Magnoliopsida</taxon>
        <taxon>eudicotyledons</taxon>
        <taxon>Gunneridae</taxon>
        <taxon>Pentapetalae</taxon>
        <taxon>asterids</taxon>
        <taxon>campanulids</taxon>
        <taxon>Asterales</taxon>
        <taxon>Asteraceae</taxon>
        <taxon>Cichorioideae</taxon>
        <taxon>Cichorieae</taxon>
        <taxon>Cichoriinae</taxon>
        <taxon>Cichorium</taxon>
    </lineage>
</organism>
<proteinExistence type="predicted"/>
<sequence>MKSLGTGSRLHRPRINIEKSSPPSKNKYGDSKEFGRDTNRLDYFRVTAFDVFDDDHLSGIAGHGGGGGGGRRDRGVVVGPRLEQKRGSVIACAGQRDRTREVPDNGSDGGGALAAVQRLEQKRDGGGGGGSRRGRSVVVGRRHEQEKGCTGSGVAGGGITT</sequence>